<evidence type="ECO:0000313" key="2">
    <source>
        <dbReference type="Proteomes" id="UP000031668"/>
    </source>
</evidence>
<gene>
    <name evidence="1" type="ORF">RF11_09776</name>
</gene>
<comment type="caution">
    <text evidence="1">The sequence shown here is derived from an EMBL/GenBank/DDBJ whole genome shotgun (WGS) entry which is preliminary data.</text>
</comment>
<proteinExistence type="predicted"/>
<sequence length="179" mass="21294">MDKVDKFMEGLTIFISSKKYIDIMKTIHKVDMVEYRNTNPCSMISPDLIKSVFVEYESYLCNDFQCDFPEIWSENAELKEKSYIMSLTIILFNNSEYCDGDYTKYLKRMAKKYHNFLKVRYGCDCCKSECDANQYSNPIERASFPGLTRFFFLLYELKFIYGDINSHFSTFHLDPYHQP</sequence>
<reference evidence="1 2" key="1">
    <citation type="journal article" date="2014" name="Genome Biol. Evol.">
        <title>The genome of the myxosporean Thelohanellus kitauei shows adaptations to nutrient acquisition within its fish host.</title>
        <authorList>
            <person name="Yang Y."/>
            <person name="Xiong J."/>
            <person name="Zhou Z."/>
            <person name="Huo F."/>
            <person name="Miao W."/>
            <person name="Ran C."/>
            <person name="Liu Y."/>
            <person name="Zhang J."/>
            <person name="Feng J."/>
            <person name="Wang M."/>
            <person name="Wang M."/>
            <person name="Wang L."/>
            <person name="Yao B."/>
        </authorList>
    </citation>
    <scope>NUCLEOTIDE SEQUENCE [LARGE SCALE GENOMIC DNA]</scope>
    <source>
        <strain evidence="1">Wuqing</strain>
    </source>
</reference>
<dbReference type="AlphaFoldDB" id="A0A0C2IHL1"/>
<accession>A0A0C2IHL1</accession>
<protein>
    <submittedName>
        <fullName evidence="1">Uncharacterized protein</fullName>
    </submittedName>
</protein>
<name>A0A0C2IHL1_THEKT</name>
<dbReference type="EMBL" id="JWZT01004089">
    <property type="protein sequence ID" value="KII64814.1"/>
    <property type="molecule type" value="Genomic_DNA"/>
</dbReference>
<evidence type="ECO:0000313" key="1">
    <source>
        <dbReference type="EMBL" id="KII64814.1"/>
    </source>
</evidence>
<organism evidence="1 2">
    <name type="scientific">Thelohanellus kitauei</name>
    <name type="common">Myxosporean</name>
    <dbReference type="NCBI Taxonomy" id="669202"/>
    <lineage>
        <taxon>Eukaryota</taxon>
        <taxon>Metazoa</taxon>
        <taxon>Cnidaria</taxon>
        <taxon>Myxozoa</taxon>
        <taxon>Myxosporea</taxon>
        <taxon>Bivalvulida</taxon>
        <taxon>Platysporina</taxon>
        <taxon>Myxobolidae</taxon>
        <taxon>Thelohanellus</taxon>
    </lineage>
</organism>
<keyword evidence="2" id="KW-1185">Reference proteome</keyword>
<dbReference type="Proteomes" id="UP000031668">
    <property type="component" value="Unassembled WGS sequence"/>
</dbReference>